<dbReference type="InterPro" id="IPR057326">
    <property type="entry name" value="KR_dom"/>
</dbReference>
<dbReference type="InterPro" id="IPR051911">
    <property type="entry name" value="SDR_oxidoreductase"/>
</dbReference>
<accession>A0A7Y0E3A9</accession>
<keyword evidence="6" id="KW-1185">Reference proteome</keyword>
<dbReference type="SUPFAM" id="SSF51735">
    <property type="entry name" value="NAD(P)-binding Rossmann-fold domains"/>
    <property type="match status" value="1"/>
</dbReference>
<evidence type="ECO:0000313" key="5">
    <source>
        <dbReference type="EMBL" id="NMM46472.1"/>
    </source>
</evidence>
<evidence type="ECO:0000259" key="4">
    <source>
        <dbReference type="SMART" id="SM00822"/>
    </source>
</evidence>
<dbReference type="InterPro" id="IPR036291">
    <property type="entry name" value="NAD(P)-bd_dom_sf"/>
</dbReference>
<dbReference type="EMBL" id="JABBNT010000006">
    <property type="protein sequence ID" value="NMM46472.1"/>
    <property type="molecule type" value="Genomic_DNA"/>
</dbReference>
<dbReference type="CDD" id="cd05374">
    <property type="entry name" value="17beta-HSD-like_SDR_c"/>
    <property type="match status" value="1"/>
</dbReference>
<sequence>MNTSNRGAALVTGASSGIGYATAEALQAAGYRVFGTSRRAAATGPEGVTMLICDVADDTSVTRAVDDVLAKAGHIDLLVNNAGVGLFGGAEESSLAQAQALFNVNVFGVIRMTNAVLPIMRRQGKGRIINLSSAHGFIPAPYFALYAGTKHAVEGYSQSLDHELRSLGIRVTVVEPTYTRTAFEEHLVKADRLLDAYGTARASMTAVVREAIKKGDTPEIVAETILKAATDPEPKLRYPAGKLARKVSMLRRFVPESGFDKSLRKMLQLPV</sequence>
<evidence type="ECO:0000256" key="1">
    <source>
        <dbReference type="ARBA" id="ARBA00006484"/>
    </source>
</evidence>
<dbReference type="PRINTS" id="PR00081">
    <property type="entry name" value="GDHRDH"/>
</dbReference>
<comment type="caution">
    <text evidence="5">The sequence shown here is derived from an EMBL/GenBank/DDBJ whole genome shotgun (WGS) entry which is preliminary data.</text>
</comment>
<dbReference type="GO" id="GO:0016491">
    <property type="term" value="F:oxidoreductase activity"/>
    <property type="evidence" value="ECO:0007669"/>
    <property type="project" value="UniProtKB-KW"/>
</dbReference>
<dbReference type="Pfam" id="PF00106">
    <property type="entry name" value="adh_short"/>
    <property type="match status" value="1"/>
</dbReference>
<dbReference type="PRINTS" id="PR00080">
    <property type="entry name" value="SDRFAMILY"/>
</dbReference>
<organism evidence="5 6">
    <name type="scientific">Pacificispira spongiicola</name>
    <dbReference type="NCBI Taxonomy" id="2729598"/>
    <lineage>
        <taxon>Bacteria</taxon>
        <taxon>Pseudomonadati</taxon>
        <taxon>Pseudomonadota</taxon>
        <taxon>Alphaproteobacteria</taxon>
        <taxon>Rhodospirillales</taxon>
        <taxon>Rhodospirillaceae</taxon>
        <taxon>Pacificispira</taxon>
    </lineage>
</organism>
<comment type="similarity">
    <text evidence="1 3">Belongs to the short-chain dehydrogenases/reductases (SDR) family.</text>
</comment>
<dbReference type="NCBIfam" id="NF004823">
    <property type="entry name" value="PRK06179.1"/>
    <property type="match status" value="1"/>
</dbReference>
<dbReference type="SMART" id="SM00822">
    <property type="entry name" value="PKS_KR"/>
    <property type="match status" value="1"/>
</dbReference>
<name>A0A7Y0E3A9_9PROT</name>
<dbReference type="RefSeq" id="WP_169626871.1">
    <property type="nucleotide sequence ID" value="NZ_JABBNT010000006.1"/>
</dbReference>
<gene>
    <name evidence="5" type="ORF">HH303_18420</name>
</gene>
<evidence type="ECO:0000313" key="6">
    <source>
        <dbReference type="Proteomes" id="UP000539372"/>
    </source>
</evidence>
<dbReference type="PANTHER" id="PTHR43976:SF16">
    <property type="entry name" value="SHORT-CHAIN DEHYDROGENASE_REDUCTASE FAMILY PROTEIN"/>
    <property type="match status" value="1"/>
</dbReference>
<keyword evidence="2" id="KW-0560">Oxidoreductase</keyword>
<dbReference type="InterPro" id="IPR002347">
    <property type="entry name" value="SDR_fam"/>
</dbReference>
<dbReference type="AlphaFoldDB" id="A0A7Y0E3A9"/>
<reference evidence="5 6" key="1">
    <citation type="submission" date="2020-04" db="EMBL/GenBank/DDBJ databases">
        <title>Rhodospirillaceae bacterium KN72 isolated from deep sea.</title>
        <authorList>
            <person name="Zhang D.-C."/>
        </authorList>
    </citation>
    <scope>NUCLEOTIDE SEQUENCE [LARGE SCALE GENOMIC DNA]</scope>
    <source>
        <strain evidence="5 6">KN72</strain>
    </source>
</reference>
<dbReference type="Proteomes" id="UP000539372">
    <property type="component" value="Unassembled WGS sequence"/>
</dbReference>
<proteinExistence type="inferred from homology"/>
<dbReference type="Gene3D" id="3.40.50.720">
    <property type="entry name" value="NAD(P)-binding Rossmann-like Domain"/>
    <property type="match status" value="1"/>
</dbReference>
<evidence type="ECO:0000256" key="3">
    <source>
        <dbReference type="RuleBase" id="RU000363"/>
    </source>
</evidence>
<protein>
    <submittedName>
        <fullName evidence="5">Oxidoreductase</fullName>
    </submittedName>
</protein>
<feature type="domain" description="Ketoreductase" evidence="4">
    <location>
        <begin position="7"/>
        <end position="178"/>
    </location>
</feature>
<dbReference type="PANTHER" id="PTHR43976">
    <property type="entry name" value="SHORT CHAIN DEHYDROGENASE"/>
    <property type="match status" value="1"/>
</dbReference>
<evidence type="ECO:0000256" key="2">
    <source>
        <dbReference type="ARBA" id="ARBA00023002"/>
    </source>
</evidence>